<dbReference type="AlphaFoldDB" id="A0A1R3J1L7"/>
<protein>
    <submittedName>
        <fullName evidence="2">Uncharacterized protein</fullName>
    </submittedName>
</protein>
<evidence type="ECO:0000256" key="1">
    <source>
        <dbReference type="SAM" id="MobiDB-lite"/>
    </source>
</evidence>
<feature type="compositionally biased region" description="Basic residues" evidence="1">
    <location>
        <begin position="1"/>
        <end position="10"/>
    </location>
</feature>
<reference evidence="3" key="1">
    <citation type="submission" date="2013-09" db="EMBL/GenBank/DDBJ databases">
        <title>Corchorus olitorius genome sequencing.</title>
        <authorList>
            <person name="Alam M."/>
            <person name="Haque M.S."/>
            <person name="Islam M.S."/>
            <person name="Emdad E.M."/>
            <person name="Islam M.M."/>
            <person name="Ahmed B."/>
            <person name="Halim A."/>
            <person name="Hossen Q.M.M."/>
            <person name="Hossain M.Z."/>
            <person name="Ahmed R."/>
            <person name="Khan M.M."/>
            <person name="Islam R."/>
            <person name="Rashid M.M."/>
            <person name="Khan S.A."/>
            <person name="Rahman M.S."/>
            <person name="Alam M."/>
            <person name="Yahiya A.S."/>
            <person name="Khan M.S."/>
            <person name="Azam M.S."/>
            <person name="Haque T."/>
            <person name="Lashkar M.Z.H."/>
            <person name="Akhand A.I."/>
            <person name="Morshed G."/>
            <person name="Roy S."/>
            <person name="Uddin K.S."/>
            <person name="Rabeya T."/>
            <person name="Hossain A.S."/>
            <person name="Chowdhury A."/>
            <person name="Snigdha A.R."/>
            <person name="Mortoza M.S."/>
            <person name="Matin S.A."/>
            <person name="Hoque S.M.E."/>
            <person name="Islam M.K."/>
            <person name="Roy D.K."/>
            <person name="Haider R."/>
            <person name="Moosa M.M."/>
            <person name="Elias S.M."/>
            <person name="Hasan A.M."/>
            <person name="Jahan S."/>
            <person name="Shafiuddin M."/>
            <person name="Mahmood N."/>
            <person name="Shommy N.S."/>
        </authorList>
    </citation>
    <scope>NUCLEOTIDE SEQUENCE [LARGE SCALE GENOMIC DNA]</scope>
    <source>
        <strain evidence="3">cv. O-4</strain>
    </source>
</reference>
<name>A0A1R3J1L7_9ROSI</name>
<proteinExistence type="predicted"/>
<accession>A0A1R3J1L7</accession>
<feature type="region of interest" description="Disordered" evidence="1">
    <location>
        <begin position="1"/>
        <end position="33"/>
    </location>
</feature>
<organism evidence="2 3">
    <name type="scientific">Corchorus olitorius</name>
    <dbReference type="NCBI Taxonomy" id="93759"/>
    <lineage>
        <taxon>Eukaryota</taxon>
        <taxon>Viridiplantae</taxon>
        <taxon>Streptophyta</taxon>
        <taxon>Embryophyta</taxon>
        <taxon>Tracheophyta</taxon>
        <taxon>Spermatophyta</taxon>
        <taxon>Magnoliopsida</taxon>
        <taxon>eudicotyledons</taxon>
        <taxon>Gunneridae</taxon>
        <taxon>Pentapetalae</taxon>
        <taxon>rosids</taxon>
        <taxon>malvids</taxon>
        <taxon>Malvales</taxon>
        <taxon>Malvaceae</taxon>
        <taxon>Grewioideae</taxon>
        <taxon>Apeibeae</taxon>
        <taxon>Corchorus</taxon>
    </lineage>
</organism>
<comment type="caution">
    <text evidence="2">The sequence shown here is derived from an EMBL/GenBank/DDBJ whole genome shotgun (WGS) entry which is preliminary data.</text>
</comment>
<sequence length="33" mass="3993">MRGFGRKPGRQSRGFERRGEQTVPELEKQWIFQ</sequence>
<dbReference type="EMBL" id="AWUE01017031">
    <property type="protein sequence ID" value="OMO88676.1"/>
    <property type="molecule type" value="Genomic_DNA"/>
</dbReference>
<evidence type="ECO:0000313" key="3">
    <source>
        <dbReference type="Proteomes" id="UP000187203"/>
    </source>
</evidence>
<gene>
    <name evidence="2" type="ORF">COLO4_20135</name>
</gene>
<keyword evidence="3" id="KW-1185">Reference proteome</keyword>
<evidence type="ECO:0000313" key="2">
    <source>
        <dbReference type="EMBL" id="OMO88676.1"/>
    </source>
</evidence>
<dbReference type="Proteomes" id="UP000187203">
    <property type="component" value="Unassembled WGS sequence"/>
</dbReference>
<feature type="compositionally biased region" description="Basic and acidic residues" evidence="1">
    <location>
        <begin position="13"/>
        <end position="33"/>
    </location>
</feature>